<keyword evidence="3" id="KW-1185">Reference proteome</keyword>
<comment type="caution">
    <text evidence="2">The sequence shown here is derived from an EMBL/GenBank/DDBJ whole genome shotgun (WGS) entry which is preliminary data.</text>
</comment>
<feature type="region of interest" description="Disordered" evidence="1">
    <location>
        <begin position="77"/>
        <end position="113"/>
    </location>
</feature>
<name>A0ABU6WBK0_9FABA</name>
<dbReference type="EMBL" id="JASCZI010181412">
    <property type="protein sequence ID" value="MED6183167.1"/>
    <property type="molecule type" value="Genomic_DNA"/>
</dbReference>
<dbReference type="PANTHER" id="PTHR35494:SF5">
    <property type="entry name" value="NADH DEHYDROGENASE-LIKE COMPLEX, SUBUNIT S-RELATED"/>
    <property type="match status" value="1"/>
</dbReference>
<accession>A0ABU6WBK0</accession>
<gene>
    <name evidence="2" type="ORF">PIB30_035486</name>
</gene>
<feature type="compositionally biased region" description="Polar residues" evidence="1">
    <location>
        <begin position="143"/>
        <end position="160"/>
    </location>
</feature>
<reference evidence="2 3" key="1">
    <citation type="journal article" date="2023" name="Plants (Basel)">
        <title>Bridging the Gap: Combining Genomics and Transcriptomics Approaches to Understand Stylosanthes scabra, an Orphan Legume from the Brazilian Caatinga.</title>
        <authorList>
            <person name="Ferreira-Neto J.R.C."/>
            <person name="da Silva M.D."/>
            <person name="Binneck E."/>
            <person name="de Melo N.F."/>
            <person name="da Silva R.H."/>
            <person name="de Melo A.L.T.M."/>
            <person name="Pandolfi V."/>
            <person name="Bustamante F.O."/>
            <person name="Brasileiro-Vidal A.C."/>
            <person name="Benko-Iseppon A.M."/>
        </authorList>
    </citation>
    <scope>NUCLEOTIDE SEQUENCE [LARGE SCALE GENOMIC DNA]</scope>
    <source>
        <tissue evidence="2">Leaves</tissue>
    </source>
</reference>
<dbReference type="InterPro" id="IPR021659">
    <property type="entry name" value="NdhS"/>
</dbReference>
<feature type="region of interest" description="Disordered" evidence="1">
    <location>
        <begin position="138"/>
        <end position="160"/>
    </location>
</feature>
<organism evidence="2 3">
    <name type="scientific">Stylosanthes scabra</name>
    <dbReference type="NCBI Taxonomy" id="79078"/>
    <lineage>
        <taxon>Eukaryota</taxon>
        <taxon>Viridiplantae</taxon>
        <taxon>Streptophyta</taxon>
        <taxon>Embryophyta</taxon>
        <taxon>Tracheophyta</taxon>
        <taxon>Spermatophyta</taxon>
        <taxon>Magnoliopsida</taxon>
        <taxon>eudicotyledons</taxon>
        <taxon>Gunneridae</taxon>
        <taxon>Pentapetalae</taxon>
        <taxon>rosids</taxon>
        <taxon>fabids</taxon>
        <taxon>Fabales</taxon>
        <taxon>Fabaceae</taxon>
        <taxon>Papilionoideae</taxon>
        <taxon>50 kb inversion clade</taxon>
        <taxon>dalbergioids sensu lato</taxon>
        <taxon>Dalbergieae</taxon>
        <taxon>Pterocarpus clade</taxon>
        <taxon>Stylosanthes</taxon>
    </lineage>
</organism>
<evidence type="ECO:0000256" key="1">
    <source>
        <dbReference type="SAM" id="MobiDB-lite"/>
    </source>
</evidence>
<protein>
    <submittedName>
        <fullName evidence="2">Uncharacterized protein</fullName>
    </submittedName>
</protein>
<sequence>MASSLATLYGFHHGSLLRTQFLGQDHHHHHNYPLKHPSYHHNKPSFEPHAKFNIVEIMGGRGICNGEKGILQELERHVVEDESHQQQQPQSQSESDRGGKEEEEEENFQVSEDAFEKEMMGLTGGFPGGEKGLLKFIEENPPSKCNNKQETVLSMSPSIE</sequence>
<evidence type="ECO:0000313" key="3">
    <source>
        <dbReference type="Proteomes" id="UP001341840"/>
    </source>
</evidence>
<dbReference type="Proteomes" id="UP001341840">
    <property type="component" value="Unassembled WGS sequence"/>
</dbReference>
<dbReference type="PANTHER" id="PTHR35494">
    <property type="entry name" value="NAD(P)H-QUINONE OXIDOREDUCTASE SUBUNIT S, CHLOROPLASTIC"/>
    <property type="match status" value="1"/>
</dbReference>
<proteinExistence type="predicted"/>
<evidence type="ECO:0000313" key="2">
    <source>
        <dbReference type="EMBL" id="MED6183167.1"/>
    </source>
</evidence>